<comment type="caution">
    <text evidence="1">The sequence shown here is derived from an EMBL/GenBank/DDBJ whole genome shotgun (WGS) entry which is preliminary data.</text>
</comment>
<organism evidence="1 2">
    <name type="scientific">Coprinopsis cinerea (strain Okayama-7 / 130 / ATCC MYA-4618 / FGSC 9003)</name>
    <name type="common">Inky cap fungus</name>
    <name type="synonym">Hormographiella aspergillata</name>
    <dbReference type="NCBI Taxonomy" id="240176"/>
    <lineage>
        <taxon>Eukaryota</taxon>
        <taxon>Fungi</taxon>
        <taxon>Dikarya</taxon>
        <taxon>Basidiomycota</taxon>
        <taxon>Agaricomycotina</taxon>
        <taxon>Agaricomycetes</taxon>
        <taxon>Agaricomycetidae</taxon>
        <taxon>Agaricales</taxon>
        <taxon>Agaricineae</taxon>
        <taxon>Psathyrellaceae</taxon>
        <taxon>Coprinopsis</taxon>
    </lineage>
</organism>
<evidence type="ECO:0000313" key="1">
    <source>
        <dbReference type="EMBL" id="EAU81501.1"/>
    </source>
</evidence>
<dbReference type="EMBL" id="AACS02000011">
    <property type="protein sequence ID" value="EAU81501.1"/>
    <property type="molecule type" value="Genomic_DNA"/>
</dbReference>
<dbReference type="VEuPathDB" id="FungiDB:CC1G_10959"/>
<evidence type="ECO:0000313" key="2">
    <source>
        <dbReference type="Proteomes" id="UP000001861"/>
    </source>
</evidence>
<proteinExistence type="predicted"/>
<protein>
    <submittedName>
        <fullName evidence="1">Uncharacterized protein</fullName>
    </submittedName>
</protein>
<dbReference type="KEGG" id="cci:CC1G_10959"/>
<dbReference type="AlphaFoldDB" id="A8PBZ5"/>
<name>A8PBZ5_COPC7</name>
<dbReference type="Proteomes" id="UP000001861">
    <property type="component" value="Unassembled WGS sequence"/>
</dbReference>
<dbReference type="InParanoid" id="A8PBZ5"/>
<sequence length="183" mass="20697">MSPCPRHTLLIDPHDPLSPAAALLHPLLRIDICERVFFALRCQFVLRPAESSSCYHSSQWRLLVHVNRRSSPSPDPEFPLKSITFLLSYFGPPPLRLTGGLPNIDVLMCPHPSLSAQRYPPNPLAILYEGCEYYGFDRDVACPSFDSFPIPPNYFLRYVSNTPFDCLSVFSPCPHLVDPQQID</sequence>
<dbReference type="GeneID" id="6016928"/>
<keyword evidence="2" id="KW-1185">Reference proteome</keyword>
<dbReference type="RefSeq" id="XP_001840296.1">
    <property type="nucleotide sequence ID" value="XM_001840244.1"/>
</dbReference>
<accession>A8PBZ5</accession>
<gene>
    <name evidence="1" type="ORF">CC1G_10959</name>
</gene>
<reference evidence="1 2" key="1">
    <citation type="journal article" date="2010" name="Proc. Natl. Acad. Sci. U.S.A.">
        <title>Insights into evolution of multicellular fungi from the assembled chromosomes of the mushroom Coprinopsis cinerea (Coprinus cinereus).</title>
        <authorList>
            <person name="Stajich J.E."/>
            <person name="Wilke S.K."/>
            <person name="Ahren D."/>
            <person name="Au C.H."/>
            <person name="Birren B.W."/>
            <person name="Borodovsky M."/>
            <person name="Burns C."/>
            <person name="Canback B."/>
            <person name="Casselton L.A."/>
            <person name="Cheng C.K."/>
            <person name="Deng J."/>
            <person name="Dietrich F.S."/>
            <person name="Fargo D.C."/>
            <person name="Farman M.L."/>
            <person name="Gathman A.C."/>
            <person name="Goldberg J."/>
            <person name="Guigo R."/>
            <person name="Hoegger P.J."/>
            <person name="Hooker J.B."/>
            <person name="Huggins A."/>
            <person name="James T.Y."/>
            <person name="Kamada T."/>
            <person name="Kilaru S."/>
            <person name="Kodira C."/>
            <person name="Kues U."/>
            <person name="Kupfer D."/>
            <person name="Kwan H.S."/>
            <person name="Lomsadze A."/>
            <person name="Li W."/>
            <person name="Lilly W.W."/>
            <person name="Ma L.J."/>
            <person name="Mackey A.J."/>
            <person name="Manning G."/>
            <person name="Martin F."/>
            <person name="Muraguchi H."/>
            <person name="Natvig D.O."/>
            <person name="Palmerini H."/>
            <person name="Ramesh M.A."/>
            <person name="Rehmeyer C.J."/>
            <person name="Roe B.A."/>
            <person name="Shenoy N."/>
            <person name="Stanke M."/>
            <person name="Ter-Hovhannisyan V."/>
            <person name="Tunlid A."/>
            <person name="Velagapudi R."/>
            <person name="Vision T.J."/>
            <person name="Zeng Q."/>
            <person name="Zolan M.E."/>
            <person name="Pukkila P.J."/>
        </authorList>
    </citation>
    <scope>NUCLEOTIDE SEQUENCE [LARGE SCALE GENOMIC DNA]</scope>
    <source>
        <strain evidence="2">Okayama-7 / 130 / ATCC MYA-4618 / FGSC 9003</strain>
    </source>
</reference>